<organism evidence="2 3">
    <name type="scientific">Candidatus Uhrbacteria bacterium RIFCSPHIGHO2_02_FULL_60_10</name>
    <dbReference type="NCBI Taxonomy" id="1802392"/>
    <lineage>
        <taxon>Bacteria</taxon>
        <taxon>Candidatus Uhriibacteriota</taxon>
    </lineage>
</organism>
<comment type="caution">
    <text evidence="2">The sequence shown here is derived from an EMBL/GenBank/DDBJ whole genome shotgun (WGS) entry which is preliminary data.</text>
</comment>
<name>A0A1F7U882_9BACT</name>
<accession>A0A1F7U882</accession>
<proteinExistence type="predicted"/>
<reference evidence="2 3" key="1">
    <citation type="journal article" date="2016" name="Nat. Commun.">
        <title>Thousands of microbial genomes shed light on interconnected biogeochemical processes in an aquifer system.</title>
        <authorList>
            <person name="Anantharaman K."/>
            <person name="Brown C.T."/>
            <person name="Hug L.A."/>
            <person name="Sharon I."/>
            <person name="Castelle C.J."/>
            <person name="Probst A.J."/>
            <person name="Thomas B.C."/>
            <person name="Singh A."/>
            <person name="Wilkins M.J."/>
            <person name="Karaoz U."/>
            <person name="Brodie E.L."/>
            <person name="Williams K.H."/>
            <person name="Hubbard S.S."/>
            <person name="Banfield J.F."/>
        </authorList>
    </citation>
    <scope>NUCLEOTIDE SEQUENCE [LARGE SCALE GENOMIC DNA]</scope>
</reference>
<protein>
    <submittedName>
        <fullName evidence="2">Uncharacterized protein</fullName>
    </submittedName>
</protein>
<sequence length="429" mass="47574">MKNIRFFAIVLAVLVLPGCGLGDLLQFSCVFLDNPDHCYQAAAVQSADPYGCEKVSGEGFKGSNPPRDKCYLQIAENTGDYEVCKNIKGGMMSYTQEQCITSIATGQDDPEGCKRLSGAAFEECKEAVSSDITADRLREINDEVEAAKSAAGANPDDKDAQEKLKKLLAQQAGLFEFAPEATKGEFMKSSREKITEDIEDEDVKSEIARQFVDFRSKNPGLSLNDQLKKMEEIKDQQETSKRLDEEANALMDQIKDSASDFATDTIEDVYGDDLEEYQKAMAEKGRKYLEEHGGDSIKRGIANLEYMKEKYDKASEQYEKISEQVEKLKKVYDEVSEVYNKVDEINKLVAEGKIDVGRAKVLHGAIYLGKGLEYATDYVPVFGSTISTISKETFDATIKFATKRAARTTAIDKCIDDPANCDPNGISPY</sequence>
<gene>
    <name evidence="2" type="ORF">A3C96_03315</name>
</gene>
<evidence type="ECO:0000313" key="2">
    <source>
        <dbReference type="EMBL" id="OGL74451.1"/>
    </source>
</evidence>
<feature type="coiled-coil region" evidence="1">
    <location>
        <begin position="304"/>
        <end position="338"/>
    </location>
</feature>
<dbReference type="Proteomes" id="UP000177088">
    <property type="component" value="Unassembled WGS sequence"/>
</dbReference>
<dbReference type="EMBL" id="MGEA01000025">
    <property type="protein sequence ID" value="OGL74451.1"/>
    <property type="molecule type" value="Genomic_DNA"/>
</dbReference>
<keyword evidence="1" id="KW-0175">Coiled coil</keyword>
<evidence type="ECO:0000313" key="3">
    <source>
        <dbReference type="Proteomes" id="UP000177088"/>
    </source>
</evidence>
<dbReference type="AlphaFoldDB" id="A0A1F7U882"/>
<evidence type="ECO:0000256" key="1">
    <source>
        <dbReference type="SAM" id="Coils"/>
    </source>
</evidence>